<feature type="compositionally biased region" description="Basic and acidic residues" evidence="1">
    <location>
        <begin position="54"/>
        <end position="71"/>
    </location>
</feature>
<evidence type="ECO:0000313" key="2">
    <source>
        <dbReference type="EMBL" id="CAK7338573.1"/>
    </source>
</evidence>
<evidence type="ECO:0000313" key="3">
    <source>
        <dbReference type="Proteomes" id="UP001314170"/>
    </source>
</evidence>
<protein>
    <submittedName>
        <fullName evidence="2">Uncharacterized protein</fullName>
    </submittedName>
</protein>
<feature type="region of interest" description="Disordered" evidence="1">
    <location>
        <begin position="36"/>
        <end position="85"/>
    </location>
</feature>
<evidence type="ECO:0000256" key="1">
    <source>
        <dbReference type="SAM" id="MobiDB-lite"/>
    </source>
</evidence>
<dbReference type="EMBL" id="CAWUPB010001120">
    <property type="protein sequence ID" value="CAK7338573.1"/>
    <property type="molecule type" value="Genomic_DNA"/>
</dbReference>
<name>A0AAV1RSB0_9ROSI</name>
<feature type="compositionally biased region" description="Basic residues" evidence="1">
    <location>
        <begin position="72"/>
        <end position="85"/>
    </location>
</feature>
<accession>A0AAV1RSB0</accession>
<reference evidence="2 3" key="1">
    <citation type="submission" date="2024-01" db="EMBL/GenBank/DDBJ databases">
        <authorList>
            <person name="Waweru B."/>
        </authorList>
    </citation>
    <scope>NUCLEOTIDE SEQUENCE [LARGE SCALE GENOMIC DNA]</scope>
</reference>
<proteinExistence type="predicted"/>
<dbReference type="AlphaFoldDB" id="A0AAV1RSB0"/>
<sequence length="85" mass="9826">MAHPATKEPVRKVRKNAVRHKALSVNEFTMFNKRKGTSSIAENKKAGHSQLQNRQDKSQTDNKLEVEIGRDRKQKKAKMNLKRQT</sequence>
<comment type="caution">
    <text evidence="2">The sequence shown here is derived from an EMBL/GenBank/DDBJ whole genome shotgun (WGS) entry which is preliminary data.</text>
</comment>
<organism evidence="2 3">
    <name type="scientific">Dovyalis caffra</name>
    <dbReference type="NCBI Taxonomy" id="77055"/>
    <lineage>
        <taxon>Eukaryota</taxon>
        <taxon>Viridiplantae</taxon>
        <taxon>Streptophyta</taxon>
        <taxon>Embryophyta</taxon>
        <taxon>Tracheophyta</taxon>
        <taxon>Spermatophyta</taxon>
        <taxon>Magnoliopsida</taxon>
        <taxon>eudicotyledons</taxon>
        <taxon>Gunneridae</taxon>
        <taxon>Pentapetalae</taxon>
        <taxon>rosids</taxon>
        <taxon>fabids</taxon>
        <taxon>Malpighiales</taxon>
        <taxon>Salicaceae</taxon>
        <taxon>Flacourtieae</taxon>
        <taxon>Dovyalis</taxon>
    </lineage>
</organism>
<gene>
    <name evidence="2" type="ORF">DCAF_LOCUS13621</name>
</gene>
<dbReference type="Proteomes" id="UP001314170">
    <property type="component" value="Unassembled WGS sequence"/>
</dbReference>
<keyword evidence="3" id="KW-1185">Reference proteome</keyword>